<protein>
    <submittedName>
        <fullName evidence="1">Uncharacterized protein</fullName>
    </submittedName>
</protein>
<sequence length="62" mass="7109">MTYESSNLEVEEGGKWQEYRQEVREFWFDSDACVGLNPACLEGMRGSLLGIISNVACFRSWI</sequence>
<organism evidence="1 2">
    <name type="scientific">Dendrobium chrysotoxum</name>
    <name type="common">Orchid</name>
    <dbReference type="NCBI Taxonomy" id="161865"/>
    <lineage>
        <taxon>Eukaryota</taxon>
        <taxon>Viridiplantae</taxon>
        <taxon>Streptophyta</taxon>
        <taxon>Embryophyta</taxon>
        <taxon>Tracheophyta</taxon>
        <taxon>Spermatophyta</taxon>
        <taxon>Magnoliopsida</taxon>
        <taxon>Liliopsida</taxon>
        <taxon>Asparagales</taxon>
        <taxon>Orchidaceae</taxon>
        <taxon>Epidendroideae</taxon>
        <taxon>Malaxideae</taxon>
        <taxon>Dendrobiinae</taxon>
        <taxon>Dendrobium</taxon>
    </lineage>
</organism>
<gene>
    <name evidence="1" type="ORF">IEQ34_004343</name>
</gene>
<reference evidence="1 2" key="1">
    <citation type="journal article" date="2021" name="Hortic Res">
        <title>Chromosome-scale assembly of the Dendrobium chrysotoxum genome enhances the understanding of orchid evolution.</title>
        <authorList>
            <person name="Zhang Y."/>
            <person name="Zhang G.Q."/>
            <person name="Zhang D."/>
            <person name="Liu X.D."/>
            <person name="Xu X.Y."/>
            <person name="Sun W.H."/>
            <person name="Yu X."/>
            <person name="Zhu X."/>
            <person name="Wang Z.W."/>
            <person name="Zhao X."/>
            <person name="Zhong W.Y."/>
            <person name="Chen H."/>
            <person name="Yin W.L."/>
            <person name="Huang T."/>
            <person name="Niu S.C."/>
            <person name="Liu Z.J."/>
        </authorList>
    </citation>
    <scope>NUCLEOTIDE SEQUENCE [LARGE SCALE GENOMIC DNA]</scope>
    <source>
        <strain evidence="1">Lindl</strain>
    </source>
</reference>
<evidence type="ECO:0000313" key="2">
    <source>
        <dbReference type="Proteomes" id="UP000775213"/>
    </source>
</evidence>
<name>A0AAV7HI43_DENCH</name>
<dbReference type="Proteomes" id="UP000775213">
    <property type="component" value="Unassembled WGS sequence"/>
</dbReference>
<evidence type="ECO:0000313" key="1">
    <source>
        <dbReference type="EMBL" id="KAH0467105.1"/>
    </source>
</evidence>
<dbReference type="EMBL" id="JAGFBR010000005">
    <property type="protein sequence ID" value="KAH0467105.1"/>
    <property type="molecule type" value="Genomic_DNA"/>
</dbReference>
<comment type="caution">
    <text evidence="1">The sequence shown here is derived from an EMBL/GenBank/DDBJ whole genome shotgun (WGS) entry which is preliminary data.</text>
</comment>
<keyword evidence="2" id="KW-1185">Reference proteome</keyword>
<proteinExistence type="predicted"/>
<accession>A0AAV7HI43</accession>
<dbReference type="AlphaFoldDB" id="A0AAV7HI43"/>